<gene>
    <name evidence="2" type="ORF">MSZNOR_4529</name>
</gene>
<evidence type="ECO:0000259" key="1">
    <source>
        <dbReference type="Pfam" id="PF04389"/>
    </source>
</evidence>
<dbReference type="PANTHER" id="PTHR12147">
    <property type="entry name" value="METALLOPEPTIDASE M28 FAMILY MEMBER"/>
    <property type="match status" value="1"/>
</dbReference>
<feature type="domain" description="Peptidase M28" evidence="1">
    <location>
        <begin position="73"/>
        <end position="280"/>
    </location>
</feature>
<reference evidence="2 3" key="1">
    <citation type="submission" date="2023-03" db="EMBL/GenBank/DDBJ databases">
        <authorList>
            <person name="Pearce D."/>
        </authorList>
    </citation>
    <scope>NUCLEOTIDE SEQUENCE [LARGE SCALE GENOMIC DNA]</scope>
    <source>
        <strain evidence="2">Msz</strain>
    </source>
</reference>
<name>A0ABM9I8B8_9GAMM</name>
<protein>
    <submittedName>
        <fullName evidence="2">Peptidase M28</fullName>
    </submittedName>
</protein>
<sequence length="296" mass="33575">MREGLAIEQMAARLKVHVHTLADRIGERNLMLPEALRAAERYIAEQWEAQGYAVNRLAYEVRGIECANLEITRQGNRRADEIILIGAHYDTVFGSPGADDNASGVAALLELSRLFMSAAQKRTVRFVAFVNEEAPFFGGRYMGSLIYAKAAKQRGDQIRFMVSLEMLGCYYDTPNSQSYPVLLKYAYPDRGNFIAFVSNRRSRNDLLRLVRAFRRHSGFPVEYLAAPFFVPGVALSDHFSFWRQGYSAIMVTDTAFYRNPWYHTADDRPDRLQYESFAAVVLGLYSALLDCANDAF</sequence>
<dbReference type="Proteomes" id="UP001162030">
    <property type="component" value="Chromosome"/>
</dbReference>
<dbReference type="Pfam" id="PF04389">
    <property type="entry name" value="Peptidase_M28"/>
    <property type="match status" value="1"/>
</dbReference>
<dbReference type="InterPro" id="IPR007484">
    <property type="entry name" value="Peptidase_M28"/>
</dbReference>
<evidence type="ECO:0000313" key="2">
    <source>
        <dbReference type="EMBL" id="CAI8954772.1"/>
    </source>
</evidence>
<dbReference type="Gene3D" id="3.40.630.10">
    <property type="entry name" value="Zn peptidases"/>
    <property type="match status" value="1"/>
</dbReference>
<dbReference type="InterPro" id="IPR045175">
    <property type="entry name" value="M28_fam"/>
</dbReference>
<dbReference type="SUPFAM" id="SSF53187">
    <property type="entry name" value="Zn-dependent exopeptidases"/>
    <property type="match status" value="1"/>
</dbReference>
<proteinExistence type="predicted"/>
<evidence type="ECO:0000313" key="3">
    <source>
        <dbReference type="Proteomes" id="UP001162030"/>
    </source>
</evidence>
<organism evidence="2 3">
    <name type="scientific">Methylocaldum szegediense</name>
    <dbReference type="NCBI Taxonomy" id="73780"/>
    <lineage>
        <taxon>Bacteria</taxon>
        <taxon>Pseudomonadati</taxon>
        <taxon>Pseudomonadota</taxon>
        <taxon>Gammaproteobacteria</taxon>
        <taxon>Methylococcales</taxon>
        <taxon>Methylococcaceae</taxon>
        <taxon>Methylocaldum</taxon>
    </lineage>
</organism>
<dbReference type="PANTHER" id="PTHR12147:SF26">
    <property type="entry name" value="PEPTIDASE M28 DOMAIN-CONTAINING PROTEIN"/>
    <property type="match status" value="1"/>
</dbReference>
<dbReference type="RefSeq" id="WP_051331545.1">
    <property type="nucleotide sequence ID" value="NZ_OX458333.1"/>
</dbReference>
<accession>A0ABM9I8B8</accession>
<dbReference type="EMBL" id="OX458333">
    <property type="protein sequence ID" value="CAI8954772.1"/>
    <property type="molecule type" value="Genomic_DNA"/>
</dbReference>
<keyword evidence="3" id="KW-1185">Reference proteome</keyword>